<evidence type="ECO:0000313" key="2">
    <source>
        <dbReference type="EMBL" id="ABF90796.1"/>
    </source>
</evidence>
<name>Q1CYI7_MYXXD</name>
<accession>Q1CYI7</accession>
<dbReference type="HOGENOM" id="CLU_914752_0_0_7"/>
<dbReference type="eggNOG" id="COG1413">
    <property type="taxonomic scope" value="Bacteria"/>
</dbReference>
<proteinExistence type="predicted"/>
<dbReference type="SUPFAM" id="SSF48371">
    <property type="entry name" value="ARM repeat"/>
    <property type="match status" value="1"/>
</dbReference>
<reference evidence="2 3" key="1">
    <citation type="journal article" date="2006" name="Proc. Natl. Acad. Sci. U.S.A.">
        <title>Evolution of sensory complexity recorded in a myxobacterial genome.</title>
        <authorList>
            <person name="Goldman B.S."/>
            <person name="Nierman W.C."/>
            <person name="Kaiser D."/>
            <person name="Slater S.C."/>
            <person name="Durkin A.S."/>
            <person name="Eisen J.A."/>
            <person name="Ronning C.M."/>
            <person name="Barbazuk W.B."/>
            <person name="Blanchard M."/>
            <person name="Field C."/>
            <person name="Halling C."/>
            <person name="Hinkle G."/>
            <person name="Iartchuk O."/>
            <person name="Kim H.S."/>
            <person name="Mackenzie C."/>
            <person name="Madupu R."/>
            <person name="Miller N."/>
            <person name="Shvartsbeyn A."/>
            <person name="Sullivan S.A."/>
            <person name="Vaudin M."/>
            <person name="Wiegand R."/>
            <person name="Kaplan H.B."/>
        </authorList>
    </citation>
    <scope>NUCLEOTIDE SEQUENCE [LARGE SCALE GENOMIC DNA]</scope>
    <source>
        <strain evidence="3">DK1622</strain>
    </source>
</reference>
<feature type="compositionally biased region" description="Basic and acidic residues" evidence="1">
    <location>
        <begin position="14"/>
        <end position="24"/>
    </location>
</feature>
<sequence length="338" mass="36124">MGAVPHRPGPGPLRHPERSAGARREVVGGWTMRRALLRGISAALMLVSLSAGGTQTPRPGDDWRAGLKTNISRARQENPATFIRFDTAAAQVDALDAKKRGTLAAVSPGLRALGPEALWPMVERLAFPPQETPRLPSRESARLAFKVGLVEATGALRDLRLAPLWKSLLESPDTQPQVLRAVAGALARLETLDAANTLIAASKQKDARGEAAMEALGLCRRLVATRALADALDARPEREVMRRLAKALGDAGSAWAWKTSGVKARSEEGAIRLVAAEALVRAYVDTDGDVRRAVSNALLRVDAPQTPTLIDAARLSAPPAQQAALDALAERLRHNPLR</sequence>
<protein>
    <recommendedName>
        <fullName evidence="4">HEAT repeat domain-containing protein</fullName>
    </recommendedName>
</protein>
<gene>
    <name evidence="2" type="ordered locus">MXAN_6412</name>
</gene>
<keyword evidence="3" id="KW-1185">Reference proteome</keyword>
<dbReference type="STRING" id="246197.MXAN_6412"/>
<dbReference type="InterPro" id="IPR016024">
    <property type="entry name" value="ARM-type_fold"/>
</dbReference>
<dbReference type="AlphaFoldDB" id="Q1CYI7"/>
<evidence type="ECO:0008006" key="4">
    <source>
        <dbReference type="Google" id="ProtNLM"/>
    </source>
</evidence>
<dbReference type="KEGG" id="mxa:MXAN_6412"/>
<dbReference type="EnsemblBacteria" id="ABF90796">
    <property type="protein sequence ID" value="ABF90796"/>
    <property type="gene ID" value="MXAN_6412"/>
</dbReference>
<dbReference type="InterPro" id="IPR011989">
    <property type="entry name" value="ARM-like"/>
</dbReference>
<evidence type="ECO:0000256" key="1">
    <source>
        <dbReference type="SAM" id="MobiDB-lite"/>
    </source>
</evidence>
<evidence type="ECO:0000313" key="3">
    <source>
        <dbReference type="Proteomes" id="UP000002402"/>
    </source>
</evidence>
<feature type="region of interest" description="Disordered" evidence="1">
    <location>
        <begin position="1"/>
        <end position="24"/>
    </location>
</feature>
<dbReference type="Gene3D" id="1.25.10.10">
    <property type="entry name" value="Leucine-rich Repeat Variant"/>
    <property type="match status" value="1"/>
</dbReference>
<organism evidence="2 3">
    <name type="scientific">Myxococcus xanthus (strain DK1622)</name>
    <dbReference type="NCBI Taxonomy" id="246197"/>
    <lineage>
        <taxon>Bacteria</taxon>
        <taxon>Pseudomonadati</taxon>
        <taxon>Myxococcota</taxon>
        <taxon>Myxococcia</taxon>
        <taxon>Myxococcales</taxon>
        <taxon>Cystobacterineae</taxon>
        <taxon>Myxococcaceae</taxon>
        <taxon>Myxococcus</taxon>
    </lineage>
</organism>
<dbReference type="Proteomes" id="UP000002402">
    <property type="component" value="Chromosome"/>
</dbReference>
<dbReference type="EMBL" id="CP000113">
    <property type="protein sequence ID" value="ABF90796.1"/>
    <property type="molecule type" value="Genomic_DNA"/>
</dbReference>